<evidence type="ECO:0000256" key="1">
    <source>
        <dbReference type="SAM" id="MobiDB-lite"/>
    </source>
</evidence>
<accession>A0A0H4X5C7</accession>
<dbReference type="Proteomes" id="UP000009026">
    <property type="component" value="Chromosome"/>
</dbReference>
<dbReference type="EMBL" id="CP012109">
    <property type="protein sequence ID" value="AKQ68810.1"/>
    <property type="molecule type" value="Genomic_DNA"/>
</dbReference>
<keyword evidence="3" id="KW-1185">Reference proteome</keyword>
<gene>
    <name evidence="2" type="ORF">A176_005722</name>
</gene>
<organism evidence="2 3">
    <name type="scientific">Pseudomyxococcus hansupus</name>
    <dbReference type="NCBI Taxonomy" id="1297742"/>
    <lineage>
        <taxon>Bacteria</taxon>
        <taxon>Pseudomonadati</taxon>
        <taxon>Myxococcota</taxon>
        <taxon>Myxococcia</taxon>
        <taxon>Myxococcales</taxon>
        <taxon>Cystobacterineae</taxon>
        <taxon>Myxococcaceae</taxon>
        <taxon>Pseudomyxococcus</taxon>
    </lineage>
</organism>
<reference evidence="2 3" key="1">
    <citation type="journal article" date="2016" name="PLoS ONE">
        <title>Complete Genome Sequence and Comparative Genomics of a Novel Myxobacterium Myxococcus hansupus.</title>
        <authorList>
            <person name="Sharma G."/>
            <person name="Narwani T."/>
            <person name="Subramanian S."/>
        </authorList>
    </citation>
    <scope>NUCLEOTIDE SEQUENCE [LARGE SCALE GENOMIC DNA]</scope>
    <source>
        <strain evidence="3">mixupus</strain>
    </source>
</reference>
<dbReference type="KEGG" id="mym:A176_005722"/>
<sequence length="38" mass="3873">MHAGQARATFVRMSPGGISSRSPCPTGRHSSVGSSFPA</sequence>
<name>A0A0H4X5C7_9BACT</name>
<evidence type="ECO:0000313" key="2">
    <source>
        <dbReference type="EMBL" id="AKQ68810.1"/>
    </source>
</evidence>
<dbReference type="AlphaFoldDB" id="A0A0H4X5C7"/>
<proteinExistence type="predicted"/>
<feature type="region of interest" description="Disordered" evidence="1">
    <location>
        <begin position="1"/>
        <end position="38"/>
    </location>
</feature>
<protein>
    <submittedName>
        <fullName evidence="2">Uncharacterized protein</fullName>
    </submittedName>
</protein>
<evidence type="ECO:0000313" key="3">
    <source>
        <dbReference type="Proteomes" id="UP000009026"/>
    </source>
</evidence>
<feature type="compositionally biased region" description="Polar residues" evidence="1">
    <location>
        <begin position="17"/>
        <end position="38"/>
    </location>
</feature>